<name>A0ABU9HT42_9FLAO</name>
<accession>A0ABU9HT42</accession>
<evidence type="ECO:0000313" key="2">
    <source>
        <dbReference type="Proteomes" id="UP001464555"/>
    </source>
</evidence>
<evidence type="ECO:0000313" key="1">
    <source>
        <dbReference type="EMBL" id="MEL1242888.1"/>
    </source>
</evidence>
<proteinExistence type="predicted"/>
<evidence type="ECO:0008006" key="3">
    <source>
        <dbReference type="Google" id="ProtNLM"/>
    </source>
</evidence>
<comment type="caution">
    <text evidence="1">The sequence shown here is derived from an EMBL/GenBank/DDBJ whole genome shotgun (WGS) entry which is preliminary data.</text>
</comment>
<protein>
    <recommendedName>
        <fullName evidence="3">DUF3828 domain-containing protein</fullName>
    </recommendedName>
</protein>
<reference evidence="1 2" key="1">
    <citation type="submission" date="2024-04" db="EMBL/GenBank/DDBJ databases">
        <title>Flavobacterium sp. DGU11 16S ribosomal RNA gene Genome sequencing and assembly.</title>
        <authorList>
            <person name="Park S."/>
        </authorList>
    </citation>
    <scope>NUCLEOTIDE SEQUENCE [LARGE SCALE GENOMIC DNA]</scope>
    <source>
        <strain evidence="1 2">DGU11</strain>
    </source>
</reference>
<gene>
    <name evidence="1" type="ORF">AAEO56_01330</name>
</gene>
<dbReference type="EMBL" id="JBBYHR010000001">
    <property type="protein sequence ID" value="MEL1242888.1"/>
    <property type="molecule type" value="Genomic_DNA"/>
</dbReference>
<organism evidence="1 2">
    <name type="scientific">Flavobacterium arundinis</name>
    <dbReference type="NCBI Taxonomy" id="3139143"/>
    <lineage>
        <taxon>Bacteria</taxon>
        <taxon>Pseudomonadati</taxon>
        <taxon>Bacteroidota</taxon>
        <taxon>Flavobacteriia</taxon>
        <taxon>Flavobacteriales</taxon>
        <taxon>Flavobacteriaceae</taxon>
        <taxon>Flavobacterium</taxon>
    </lineage>
</organism>
<dbReference type="RefSeq" id="WP_341695212.1">
    <property type="nucleotide sequence ID" value="NZ_JBBYHR010000001.1"/>
</dbReference>
<sequence>MKTLSFLVILFALKSFGQSNRDQTLKVIDSLCNTYIPKAPLCTAFAYGRSLSAIETKLAYIRKDNTVDVSCTDDRTIDRQAILKIAFNSDVVEGKKFRHSKLEIYYNDGQPFYVRIKTKSSSWFRKNREYEFSYVNNEFPKHIDSSTRKLLASHFKELP</sequence>
<dbReference type="Proteomes" id="UP001464555">
    <property type="component" value="Unassembled WGS sequence"/>
</dbReference>
<keyword evidence="2" id="KW-1185">Reference proteome</keyword>